<feature type="region of interest" description="Disordered" evidence="1">
    <location>
        <begin position="333"/>
        <end position="353"/>
    </location>
</feature>
<dbReference type="AlphaFoldDB" id="A0A7S1FRQ8"/>
<dbReference type="EMBL" id="HBFR01013803">
    <property type="protein sequence ID" value="CAD8882863.1"/>
    <property type="molecule type" value="Transcribed_RNA"/>
</dbReference>
<accession>A0A7S1FRQ8</accession>
<feature type="compositionally biased region" description="Polar residues" evidence="1">
    <location>
        <begin position="57"/>
        <end position="66"/>
    </location>
</feature>
<gene>
    <name evidence="2" type="ORF">CHYS00102_LOCUS10058</name>
</gene>
<reference evidence="2" key="1">
    <citation type="submission" date="2021-01" db="EMBL/GenBank/DDBJ databases">
        <authorList>
            <person name="Corre E."/>
            <person name="Pelletier E."/>
            <person name="Niang G."/>
            <person name="Scheremetjew M."/>
            <person name="Finn R."/>
            <person name="Kale V."/>
            <person name="Holt S."/>
            <person name="Cochrane G."/>
            <person name="Meng A."/>
            <person name="Brown T."/>
            <person name="Cohen L."/>
        </authorList>
    </citation>
    <scope>NUCLEOTIDE SEQUENCE</scope>
    <source>
        <strain evidence="2">308</strain>
    </source>
</reference>
<feature type="compositionally biased region" description="Basic and acidic residues" evidence="1">
    <location>
        <begin position="333"/>
        <end position="348"/>
    </location>
</feature>
<name>A0A7S1FRQ8_9STRA</name>
<sequence>MSVPRSPNMSVRQTSNLLAMDIRQALLETHSNKNEWKRRYEPDMNCESMAPQLHPQVSQSLSGSKSFTEKFAKNSPKPKKTPHRYTSHSIQVIENRHPRKLVLADNFEKHMKATIMKQKILGSCSLEDGVCEEEIKEVIQEDQEIASVEFSQSVCESDIDETYYVLNAATKEKDIESRGSSYLSVDFSKSKESIDSRQGLRSAVKADDDEDDGEESKEVELALSIGEAVENFIENQVSSRGGKSYEWKKKTEVVYDEYLKDYLRKCEEKRGTTLGRSLEQTDLESLKLYNEELKTMETELSKQDYFFALGMMMDRAIENRLGSVDKMTFEKGKKSCHNESEEHKDPRGFDSSQKNIIAHLNPKVSDREQKEKYFKEMKKMDEELAKTNCVFALGMAVDRALQMFP</sequence>
<feature type="region of interest" description="Disordered" evidence="1">
    <location>
        <begin position="57"/>
        <end position="86"/>
    </location>
</feature>
<protein>
    <submittedName>
        <fullName evidence="2">Uncharacterized protein</fullName>
    </submittedName>
</protein>
<proteinExistence type="predicted"/>
<feature type="compositionally biased region" description="Basic residues" evidence="1">
    <location>
        <begin position="76"/>
        <end position="86"/>
    </location>
</feature>
<evidence type="ECO:0000256" key="1">
    <source>
        <dbReference type="SAM" id="MobiDB-lite"/>
    </source>
</evidence>
<evidence type="ECO:0000313" key="2">
    <source>
        <dbReference type="EMBL" id="CAD8882863.1"/>
    </source>
</evidence>
<organism evidence="2">
    <name type="scientific">Corethron hystrix</name>
    <dbReference type="NCBI Taxonomy" id="216773"/>
    <lineage>
        <taxon>Eukaryota</taxon>
        <taxon>Sar</taxon>
        <taxon>Stramenopiles</taxon>
        <taxon>Ochrophyta</taxon>
        <taxon>Bacillariophyta</taxon>
        <taxon>Coscinodiscophyceae</taxon>
        <taxon>Corethrophycidae</taxon>
        <taxon>Corethrales</taxon>
        <taxon>Corethraceae</taxon>
        <taxon>Corethron</taxon>
    </lineage>
</organism>